<comment type="caution">
    <text evidence="2">The sequence shown here is derived from an EMBL/GenBank/DDBJ whole genome shotgun (WGS) entry which is preliminary data.</text>
</comment>
<accession>A0A9W9BWU4</accession>
<name>A0A9W9BWU4_9PLEO</name>
<dbReference type="EMBL" id="JAPEUV010000124">
    <property type="protein sequence ID" value="KAJ4332251.1"/>
    <property type="molecule type" value="Genomic_DNA"/>
</dbReference>
<feature type="non-terminal residue" evidence="2">
    <location>
        <position position="171"/>
    </location>
</feature>
<feature type="compositionally biased region" description="Basic and acidic residues" evidence="1">
    <location>
        <begin position="1"/>
        <end position="11"/>
    </location>
</feature>
<organism evidence="2 3">
    <name type="scientific">Didymella glomerata</name>
    <dbReference type="NCBI Taxonomy" id="749621"/>
    <lineage>
        <taxon>Eukaryota</taxon>
        <taxon>Fungi</taxon>
        <taxon>Dikarya</taxon>
        <taxon>Ascomycota</taxon>
        <taxon>Pezizomycotina</taxon>
        <taxon>Dothideomycetes</taxon>
        <taxon>Pleosporomycetidae</taxon>
        <taxon>Pleosporales</taxon>
        <taxon>Pleosporineae</taxon>
        <taxon>Didymellaceae</taxon>
        <taxon>Didymella</taxon>
    </lineage>
</organism>
<reference evidence="2" key="1">
    <citation type="submission" date="2022-10" db="EMBL/GenBank/DDBJ databases">
        <title>Tapping the CABI collections for fungal endophytes: first genome assemblies for Collariella, Neodidymelliopsis, Ascochyta clinopodiicola, Didymella pomorum, Didymosphaeria variabile, Neocosmospora piperis and Neocucurbitaria cava.</title>
        <authorList>
            <person name="Hill R."/>
        </authorList>
    </citation>
    <scope>NUCLEOTIDE SEQUENCE</scope>
    <source>
        <strain evidence="2">IMI 360193</strain>
    </source>
</reference>
<keyword evidence="3" id="KW-1185">Reference proteome</keyword>
<proteinExistence type="predicted"/>
<evidence type="ECO:0000313" key="3">
    <source>
        <dbReference type="Proteomes" id="UP001140562"/>
    </source>
</evidence>
<evidence type="ECO:0000256" key="1">
    <source>
        <dbReference type="SAM" id="MobiDB-lite"/>
    </source>
</evidence>
<dbReference type="OrthoDB" id="3692852at2759"/>
<protein>
    <submittedName>
        <fullName evidence="2">Uncharacterized protein</fullName>
    </submittedName>
</protein>
<evidence type="ECO:0000313" key="2">
    <source>
        <dbReference type="EMBL" id="KAJ4332251.1"/>
    </source>
</evidence>
<sequence>MVQLRDEEEAKRHRAMPTPANTPRAEEQVPQPETTEIYDPLFDEPEIEEQEHLVQVSGLQHGELPETDWALIEAAFPEYAIAVPDTTVDRLDYTTTITAEGWDARGSAVESVVGVKRKHEDTEVLLEVDEVALAGGDTNVDSVRLQDETRTQIAQSNGEHFVEPDVAIPRN</sequence>
<feature type="region of interest" description="Disordered" evidence="1">
    <location>
        <begin position="1"/>
        <end position="32"/>
    </location>
</feature>
<dbReference type="AlphaFoldDB" id="A0A9W9BWU4"/>
<dbReference type="Proteomes" id="UP001140562">
    <property type="component" value="Unassembled WGS sequence"/>
</dbReference>
<gene>
    <name evidence="2" type="ORF">N0V87_008554</name>
</gene>